<keyword evidence="10 19" id="KW-1133">Transmembrane helix</keyword>
<dbReference type="NCBIfam" id="TIGR01494">
    <property type="entry name" value="ATPase_P-type"/>
    <property type="match status" value="2"/>
</dbReference>
<dbReference type="SFLD" id="SFLDF00027">
    <property type="entry name" value="p-type_atpase"/>
    <property type="match status" value="1"/>
</dbReference>
<evidence type="ECO:0000256" key="8">
    <source>
        <dbReference type="ARBA" id="ARBA00022842"/>
    </source>
</evidence>
<keyword evidence="7 17" id="KW-0067">ATP-binding</keyword>
<evidence type="ECO:0000256" key="5">
    <source>
        <dbReference type="ARBA" id="ARBA00022723"/>
    </source>
</evidence>
<dbReference type="Gene3D" id="3.40.50.1000">
    <property type="entry name" value="HAD superfamily/HAD-like"/>
    <property type="match status" value="1"/>
</dbReference>
<feature type="active site" description="4-aspartylphosphate intermediate" evidence="16">
    <location>
        <position position="572"/>
    </location>
</feature>
<dbReference type="GO" id="GO:0005802">
    <property type="term" value="C:trans-Golgi network"/>
    <property type="evidence" value="ECO:0007669"/>
    <property type="project" value="UniProtKB-ARBA"/>
</dbReference>
<evidence type="ECO:0000256" key="19">
    <source>
        <dbReference type="RuleBase" id="RU362033"/>
    </source>
</evidence>
<feature type="binding site" evidence="17">
    <location>
        <position position="731"/>
    </location>
    <ligand>
        <name>ATP</name>
        <dbReference type="ChEBI" id="CHEBI:30616"/>
    </ligand>
</feature>
<comment type="cofactor">
    <cofactor evidence="1 18">
        <name>Mg(2+)</name>
        <dbReference type="ChEBI" id="CHEBI:18420"/>
    </cofactor>
</comment>
<evidence type="ECO:0000256" key="9">
    <source>
        <dbReference type="ARBA" id="ARBA00022967"/>
    </source>
</evidence>
<dbReference type="GO" id="GO:0006892">
    <property type="term" value="P:post-Golgi vesicle-mediated transport"/>
    <property type="evidence" value="ECO:0007669"/>
    <property type="project" value="TreeGrafter"/>
</dbReference>
<evidence type="ECO:0000256" key="16">
    <source>
        <dbReference type="PIRSR" id="PIRSR606539-1"/>
    </source>
</evidence>
<name>A0A292PTV2_9PEZI</name>
<dbReference type="Gene3D" id="2.70.150.10">
    <property type="entry name" value="Calcium-transporting ATPase, cytoplasmic transduction domain A"/>
    <property type="match status" value="1"/>
</dbReference>
<feature type="binding site" evidence="17">
    <location>
        <position position="967"/>
    </location>
    <ligand>
        <name>ATP</name>
        <dbReference type="ChEBI" id="CHEBI:30616"/>
    </ligand>
</feature>
<feature type="binding site" evidence="18">
    <location>
        <position position="572"/>
    </location>
    <ligand>
        <name>Mg(2+)</name>
        <dbReference type="ChEBI" id="CHEBI:18420"/>
    </ligand>
</feature>
<feature type="transmembrane region" description="Helical" evidence="19">
    <location>
        <begin position="1168"/>
        <end position="1188"/>
    </location>
</feature>
<dbReference type="InterPro" id="IPR023299">
    <property type="entry name" value="ATPase_P-typ_cyto_dom_N"/>
</dbReference>
<evidence type="ECO:0000256" key="10">
    <source>
        <dbReference type="ARBA" id="ARBA00022989"/>
    </source>
</evidence>
<feature type="domain" description="P-type ATPase N-terminal" evidence="21">
    <location>
        <begin position="195"/>
        <end position="261"/>
    </location>
</feature>
<comment type="catalytic activity">
    <reaction evidence="13 19">
        <text>ATP + H2O + phospholipidSide 1 = ADP + phosphate + phospholipidSide 2.</text>
        <dbReference type="EC" id="7.6.2.1"/>
    </reaction>
</comment>
<evidence type="ECO:0000313" key="24">
    <source>
        <dbReference type="Proteomes" id="UP001412239"/>
    </source>
</evidence>
<feature type="transmembrane region" description="Helical" evidence="19">
    <location>
        <begin position="1103"/>
        <end position="1127"/>
    </location>
</feature>
<feature type="binding site" evidence="17">
    <location>
        <position position="943"/>
    </location>
    <ligand>
        <name>ATP</name>
        <dbReference type="ChEBI" id="CHEBI:30616"/>
    </ligand>
</feature>
<keyword evidence="9 19" id="KW-1278">Translocase</keyword>
<feature type="transmembrane region" description="Helical" evidence="19">
    <location>
        <begin position="1208"/>
        <end position="1226"/>
    </location>
</feature>
<feature type="binding site" evidence="17">
    <location>
        <position position="845"/>
    </location>
    <ligand>
        <name>ATP</name>
        <dbReference type="ChEBI" id="CHEBI:30616"/>
    </ligand>
</feature>
<dbReference type="Pfam" id="PF16212">
    <property type="entry name" value="PhoLip_ATPase_C"/>
    <property type="match status" value="1"/>
</dbReference>
<evidence type="ECO:0000256" key="2">
    <source>
        <dbReference type="ARBA" id="ARBA00004166"/>
    </source>
</evidence>
<evidence type="ECO:0000256" key="15">
    <source>
        <dbReference type="ARBA" id="ARBA00051303"/>
    </source>
</evidence>
<organism evidence="23 24">
    <name type="scientific">Tuber aestivum</name>
    <name type="common">summer truffle</name>
    <dbReference type="NCBI Taxonomy" id="59557"/>
    <lineage>
        <taxon>Eukaryota</taxon>
        <taxon>Fungi</taxon>
        <taxon>Dikarya</taxon>
        <taxon>Ascomycota</taxon>
        <taxon>Pezizomycotina</taxon>
        <taxon>Pezizomycetes</taxon>
        <taxon>Pezizales</taxon>
        <taxon>Tuberaceae</taxon>
        <taxon>Tuber</taxon>
    </lineage>
</organism>
<dbReference type="Pfam" id="PF16209">
    <property type="entry name" value="PhoLip_ATPase_N"/>
    <property type="match status" value="1"/>
</dbReference>
<dbReference type="InterPro" id="IPR001757">
    <property type="entry name" value="P_typ_ATPase"/>
</dbReference>
<dbReference type="GO" id="GO:0005886">
    <property type="term" value="C:plasma membrane"/>
    <property type="evidence" value="ECO:0007669"/>
    <property type="project" value="TreeGrafter"/>
</dbReference>
<comment type="catalytic activity">
    <reaction evidence="15">
        <text>a 1,2-diacyl-sn-glycero-3-phospho-L-serine(out) + ATP + H2O = a 1,2-diacyl-sn-glycero-3-phospho-L-serine(in) + ADP + phosphate + H(+)</text>
        <dbReference type="Rhea" id="RHEA:38567"/>
        <dbReference type="ChEBI" id="CHEBI:15377"/>
        <dbReference type="ChEBI" id="CHEBI:15378"/>
        <dbReference type="ChEBI" id="CHEBI:30616"/>
        <dbReference type="ChEBI" id="CHEBI:43474"/>
        <dbReference type="ChEBI" id="CHEBI:57262"/>
        <dbReference type="ChEBI" id="CHEBI:456216"/>
    </reaction>
    <physiologicalReaction direction="left-to-right" evidence="15">
        <dbReference type="Rhea" id="RHEA:38568"/>
    </physiologicalReaction>
</comment>
<dbReference type="InterPro" id="IPR006539">
    <property type="entry name" value="P-type_ATPase_IV"/>
</dbReference>
<dbReference type="Gene3D" id="3.40.1110.10">
    <property type="entry name" value="Calcium-transporting ATPase, cytoplasmic domain N"/>
    <property type="match status" value="1"/>
</dbReference>
<dbReference type="EC" id="7.6.2.1" evidence="19"/>
<keyword evidence="24" id="KW-1185">Reference proteome</keyword>
<feature type="binding site" evidence="18">
    <location>
        <position position="963"/>
    </location>
    <ligand>
        <name>Mg(2+)</name>
        <dbReference type="ChEBI" id="CHEBI:18420"/>
    </ligand>
</feature>
<feature type="binding site" evidence="17">
    <location>
        <position position="937"/>
    </location>
    <ligand>
        <name>ATP</name>
        <dbReference type="ChEBI" id="CHEBI:30616"/>
    </ligand>
</feature>
<feature type="binding site" evidence="17">
    <location>
        <position position="708"/>
    </location>
    <ligand>
        <name>ATP</name>
        <dbReference type="ChEBI" id="CHEBI:30616"/>
    </ligand>
</feature>
<dbReference type="GO" id="GO:0032456">
    <property type="term" value="P:endocytic recycling"/>
    <property type="evidence" value="ECO:0007669"/>
    <property type="project" value="TreeGrafter"/>
</dbReference>
<feature type="binding site" evidence="17">
    <location>
        <position position="764"/>
    </location>
    <ligand>
        <name>ATP</name>
        <dbReference type="ChEBI" id="CHEBI:30616"/>
    </ligand>
</feature>
<dbReference type="SUPFAM" id="SSF81653">
    <property type="entry name" value="Calcium ATPase, transduction domain A"/>
    <property type="match status" value="1"/>
</dbReference>
<evidence type="ECO:0000256" key="7">
    <source>
        <dbReference type="ARBA" id="ARBA00022840"/>
    </source>
</evidence>
<dbReference type="GO" id="GO:0016887">
    <property type="term" value="F:ATP hydrolysis activity"/>
    <property type="evidence" value="ECO:0007669"/>
    <property type="project" value="InterPro"/>
</dbReference>
<feature type="transmembrane region" description="Helical" evidence="19">
    <location>
        <begin position="1139"/>
        <end position="1156"/>
    </location>
</feature>
<feature type="region of interest" description="Disordered" evidence="20">
    <location>
        <begin position="83"/>
        <end position="121"/>
    </location>
</feature>
<feature type="region of interest" description="Disordered" evidence="20">
    <location>
        <begin position="148"/>
        <end position="178"/>
    </location>
</feature>
<dbReference type="Proteomes" id="UP001412239">
    <property type="component" value="Unassembled WGS sequence"/>
</dbReference>
<feature type="region of interest" description="Disordered" evidence="20">
    <location>
        <begin position="1"/>
        <end position="63"/>
    </location>
</feature>
<feature type="binding site" evidence="18">
    <location>
        <position position="574"/>
    </location>
    <ligand>
        <name>Mg(2+)</name>
        <dbReference type="ChEBI" id="CHEBI:18420"/>
    </ligand>
</feature>
<feature type="binding site" evidence="17">
    <location>
        <position position="574"/>
    </location>
    <ligand>
        <name>ATP</name>
        <dbReference type="ChEBI" id="CHEBI:30616"/>
    </ligand>
</feature>
<evidence type="ECO:0000256" key="20">
    <source>
        <dbReference type="SAM" id="MobiDB-lite"/>
    </source>
</evidence>
<feature type="binding site" evidence="17">
    <location>
        <position position="844"/>
    </location>
    <ligand>
        <name>ATP</name>
        <dbReference type="ChEBI" id="CHEBI:30616"/>
    </ligand>
</feature>
<dbReference type="SFLD" id="SFLDG00002">
    <property type="entry name" value="C1.7:_P-type_atpase_like"/>
    <property type="match status" value="1"/>
</dbReference>
<feature type="binding site" evidence="17">
    <location>
        <position position="966"/>
    </location>
    <ligand>
        <name>ATP</name>
        <dbReference type="ChEBI" id="CHEBI:30616"/>
    </ligand>
</feature>
<comment type="subcellular location">
    <subcellularLocation>
        <location evidence="2">Golgi apparatus</location>
        <location evidence="2">trans-Golgi network membrane</location>
        <topology evidence="2">Multi-pass membrane protein</topology>
    </subcellularLocation>
    <subcellularLocation>
        <location evidence="19">Membrane</location>
        <topology evidence="19">Multi-pass membrane protein</topology>
    </subcellularLocation>
</comment>
<keyword evidence="4 19" id="KW-0812">Transmembrane</keyword>
<dbReference type="InterPro" id="IPR036412">
    <property type="entry name" value="HAD-like_sf"/>
</dbReference>
<keyword evidence="5 18" id="KW-0479">Metal-binding</keyword>
<keyword evidence="6 17" id="KW-0547">Nucleotide-binding</keyword>
<dbReference type="InterPro" id="IPR023214">
    <property type="entry name" value="HAD_sf"/>
</dbReference>
<dbReference type="FunFam" id="3.40.1110.10:FF:000047">
    <property type="entry name" value="Phospholipid-transporting ATPase"/>
    <property type="match status" value="1"/>
</dbReference>
<evidence type="ECO:0000256" key="12">
    <source>
        <dbReference type="ARBA" id="ARBA00023136"/>
    </source>
</evidence>
<feature type="binding site" evidence="17">
    <location>
        <position position="846"/>
    </location>
    <ligand>
        <name>ATP</name>
        <dbReference type="ChEBI" id="CHEBI:30616"/>
    </ligand>
</feature>
<evidence type="ECO:0000259" key="22">
    <source>
        <dbReference type="Pfam" id="PF16212"/>
    </source>
</evidence>
<keyword evidence="11" id="KW-0333">Golgi apparatus</keyword>
<sequence length="1321" mass="148209">MAGNSNNQDLLLDLDDQGRNYGNPGRPPAISEDEYAHRASTSYDDFVGGSSSLSPPPAPGLTTAHRTYSQTSVLGNYQPYYDADDQELYPDEGRPASGYHYASASDEQQDAAHGNLRNRQQGVVERVKSVLGMGPEYSEMDLPLTEARPKNTAAGGTEGASGGQRSKGRRNSGGKFKFGFGRRKVDPSTLGPRVIHLNNPRTNATGKYVDNHISTAKYNIATFLPKFLYEQFSKYANLFFLFTAALQQIPNISPTNKYTTIGPLIVVLLVSAGKELVEDWKRKTQDQELNRSKARVLVGTSFETQRWINVRVGDIVRVESEEPFPADLVLMASSEPEGLCYIETANLDGETNLKIKQAIPETANLVSPSELSRLSGRIRSEQPNSSLYTYEATLTIGLGGGEKELPLSPDQLLLRGATLRNTPWVHGVVVFTGHETKLMRNATATPIKRTAVERQLNVDIIMLVGILLLLSLVSSIGDVIKQATASSTMSYLYLGDNNKVRQFFADILTYWVLYSNLVPISLFVTVEIVKYSHAFLINSDLDIYYPDTDTPAVCRTSSLVEELGQIEYIFSDKTGTLTCNMMEFRQCSIAGICYADEVPEDRRATVQDGVEVGIHDFARLKENLRSHSSREVMHHFLTLLATCHTVIPERKDNNPNEIKYQAASPDEGALVEGAVQLGYRFLARKPKSVTVLVEGREYDYELLNICEFNSTRKRMSAILRCPDGKVRIYCKGADTVIIERLSKDNPMVEATLQHLEDYATEGLRTLCLAMREIPDEEYRQWSAIYDKAATTINNRSEELDKAAELIEKELYLLGATAIEDRLQDGVPDTIHTLQTAGIKVWVLTGDRQETAINIGMSCKLISEDMNLVIVNEEDMESTRNDLSKKLTAIKAQKSSGAEPEALALIIDGRSLTFALEKDLEKTFLDLAVLCKAVICCRVSPLQKALVVKLVKRHLKAILLAIGDGANDVSMIQAAHVGVGISGVEGLQAARSADVAIGQFRFLRKLLLVHGAWSYQRISKVILYSFYKNITLYMTQFWFSFQNGFSGQVIYESWTLSFYNVFFTVLPPLVMGIFDQFISARLLDRYPQLYQLGQKGLFFKQTSFWAWLVNGFYHSLILYIVSELIFLFDHPQADGKPAGHWLWGTALYTAVLATVLGKAALVTNMWTKYAVMAIPGSMLIWMGFMPAYATVAPMLGFSEEYHGILGRLITSPVFWAMAVILPCLCLVRDFAWKYAKRMYFPQTYHHIQEIQKYNIQDYRPRMEQFQKAIRKVRQVQRMRKQRGYAFSQADEGQSRLLQAYDTTKERGKYGEMKSVRSDARPH</sequence>
<evidence type="ECO:0000256" key="11">
    <source>
        <dbReference type="ARBA" id="ARBA00023034"/>
    </source>
</evidence>
<keyword evidence="8 18" id="KW-0460">Magnesium</keyword>
<keyword evidence="12 19" id="KW-0472">Membrane</keyword>
<evidence type="ECO:0000256" key="1">
    <source>
        <dbReference type="ARBA" id="ARBA00001946"/>
    </source>
</evidence>
<evidence type="ECO:0000256" key="6">
    <source>
        <dbReference type="ARBA" id="ARBA00022741"/>
    </source>
</evidence>
<feature type="transmembrane region" description="Helical" evidence="19">
    <location>
        <begin position="1060"/>
        <end position="1082"/>
    </location>
</feature>
<evidence type="ECO:0000256" key="13">
    <source>
        <dbReference type="ARBA" id="ARBA00034036"/>
    </source>
</evidence>
<dbReference type="InterPro" id="IPR023298">
    <property type="entry name" value="ATPase_P-typ_TM_dom_sf"/>
</dbReference>
<feature type="binding site" evidence="17">
    <location>
        <position position="573"/>
    </location>
    <ligand>
        <name>ATP</name>
        <dbReference type="ChEBI" id="CHEBI:30616"/>
    </ligand>
</feature>
<feature type="binding site" evidence="17">
    <location>
        <position position="667"/>
    </location>
    <ligand>
        <name>ATP</name>
        <dbReference type="ChEBI" id="CHEBI:30616"/>
    </ligand>
</feature>
<feature type="binding site" evidence="18">
    <location>
        <position position="967"/>
    </location>
    <ligand>
        <name>Mg(2+)</name>
        <dbReference type="ChEBI" id="CHEBI:18420"/>
    </ligand>
</feature>
<dbReference type="NCBIfam" id="TIGR01652">
    <property type="entry name" value="ATPase-Plipid"/>
    <property type="match status" value="1"/>
</dbReference>
<evidence type="ECO:0000259" key="21">
    <source>
        <dbReference type="Pfam" id="PF16209"/>
    </source>
</evidence>
<feature type="binding site" evidence="17">
    <location>
        <position position="572"/>
    </location>
    <ligand>
        <name>ATP</name>
        <dbReference type="ChEBI" id="CHEBI:30616"/>
    </ligand>
</feature>
<dbReference type="Pfam" id="PF13246">
    <property type="entry name" value="Cation_ATPase"/>
    <property type="match status" value="1"/>
</dbReference>
<dbReference type="EMBL" id="LN891066">
    <property type="protein sequence ID" value="CUS09903.1"/>
    <property type="molecule type" value="Genomic_DNA"/>
</dbReference>
<dbReference type="GO" id="GO:0000287">
    <property type="term" value="F:magnesium ion binding"/>
    <property type="evidence" value="ECO:0007669"/>
    <property type="project" value="UniProtKB-UniRule"/>
</dbReference>
<proteinExistence type="inferred from homology"/>
<dbReference type="SUPFAM" id="SSF81665">
    <property type="entry name" value="Calcium ATPase, transmembrane domain M"/>
    <property type="match status" value="1"/>
</dbReference>
<accession>A0A292PTV2</accession>
<dbReference type="GO" id="GO:0045332">
    <property type="term" value="P:phospholipid translocation"/>
    <property type="evidence" value="ECO:0007669"/>
    <property type="project" value="TreeGrafter"/>
</dbReference>
<dbReference type="InterPro" id="IPR018303">
    <property type="entry name" value="ATPase_P-typ_P_site"/>
</dbReference>
<dbReference type="PRINTS" id="PR00119">
    <property type="entry name" value="CATATPASE"/>
</dbReference>
<evidence type="ECO:0000313" key="23">
    <source>
        <dbReference type="EMBL" id="CUS09903.1"/>
    </source>
</evidence>
<dbReference type="SFLD" id="SFLDS00003">
    <property type="entry name" value="Haloacid_Dehalogenase"/>
    <property type="match status" value="1"/>
</dbReference>
<feature type="domain" description="P-type ATPase C-terminal" evidence="22">
    <location>
        <begin position="989"/>
        <end position="1241"/>
    </location>
</feature>
<evidence type="ECO:0000256" key="18">
    <source>
        <dbReference type="PIRSR" id="PIRSR606539-3"/>
    </source>
</evidence>
<dbReference type="PROSITE" id="PS00154">
    <property type="entry name" value="ATPASE_E1_E2"/>
    <property type="match status" value="1"/>
</dbReference>
<protein>
    <recommendedName>
        <fullName evidence="19">Phospholipid-transporting ATPase</fullName>
        <ecNumber evidence="19">7.6.2.1</ecNumber>
    </recommendedName>
</protein>
<evidence type="ECO:0000256" key="14">
    <source>
        <dbReference type="ARBA" id="ARBA00049128"/>
    </source>
</evidence>
<dbReference type="PANTHER" id="PTHR24092">
    <property type="entry name" value="PROBABLE PHOSPHOLIPID-TRANSPORTING ATPASE"/>
    <property type="match status" value="1"/>
</dbReference>
<dbReference type="PANTHER" id="PTHR24092:SF150">
    <property type="entry name" value="PHOSPHOLIPID-TRANSPORTING ATPASE"/>
    <property type="match status" value="1"/>
</dbReference>
<dbReference type="InterPro" id="IPR032630">
    <property type="entry name" value="P_typ_ATPase_c"/>
</dbReference>
<dbReference type="FunFam" id="3.40.50.1000:FF:000010">
    <property type="entry name" value="Phospholipid-transporting ATPase"/>
    <property type="match status" value="1"/>
</dbReference>
<reference evidence="23" key="1">
    <citation type="submission" date="2015-10" db="EMBL/GenBank/DDBJ databases">
        <authorList>
            <person name="Regsiter A."/>
            <person name="william w."/>
        </authorList>
    </citation>
    <scope>NUCLEOTIDE SEQUENCE</scope>
    <source>
        <strain evidence="23">Montdore</strain>
    </source>
</reference>
<evidence type="ECO:0000256" key="17">
    <source>
        <dbReference type="PIRSR" id="PIRSR606539-2"/>
    </source>
</evidence>
<dbReference type="InterPro" id="IPR008250">
    <property type="entry name" value="ATPase_P-typ_transduc_dom_A_sf"/>
</dbReference>
<dbReference type="GO" id="GO:0090556">
    <property type="term" value="F:phosphatidylserine floppase activity"/>
    <property type="evidence" value="ECO:0007669"/>
    <property type="project" value="RHEA"/>
</dbReference>
<dbReference type="InterPro" id="IPR032631">
    <property type="entry name" value="P-type_ATPase_N"/>
</dbReference>
<feature type="transmembrane region" description="Helical" evidence="19">
    <location>
        <begin position="460"/>
        <end position="480"/>
    </location>
</feature>
<comment type="similarity">
    <text evidence="3 19">Belongs to the cation transport ATPase (P-type) (TC 3.A.3) family. Type IV subfamily.</text>
</comment>
<dbReference type="SUPFAM" id="SSF56784">
    <property type="entry name" value="HAD-like"/>
    <property type="match status" value="1"/>
</dbReference>
<comment type="catalytic activity">
    <reaction evidence="14">
        <text>a 1,2-diacyl-sn-glycero-3-phosphoethanolamine(out) + ATP + H2O = a 1,2-diacyl-sn-glycero-3-phosphoethanolamine(in) + ADP + phosphate + H(+)</text>
        <dbReference type="Rhea" id="RHEA:66132"/>
        <dbReference type="ChEBI" id="CHEBI:15377"/>
        <dbReference type="ChEBI" id="CHEBI:15378"/>
        <dbReference type="ChEBI" id="CHEBI:30616"/>
        <dbReference type="ChEBI" id="CHEBI:43474"/>
        <dbReference type="ChEBI" id="CHEBI:64612"/>
        <dbReference type="ChEBI" id="CHEBI:456216"/>
    </reaction>
    <physiologicalReaction direction="left-to-right" evidence="14">
        <dbReference type="Rhea" id="RHEA:66133"/>
    </physiologicalReaction>
</comment>
<dbReference type="InterPro" id="IPR044492">
    <property type="entry name" value="P_typ_ATPase_HD_dom"/>
</dbReference>
<gene>
    <name evidence="23" type="ORF">GSTUAT00006039001</name>
</gene>
<dbReference type="CDD" id="cd02073">
    <property type="entry name" value="P-type_ATPase_APLT_Dnf-like"/>
    <property type="match status" value="1"/>
</dbReference>
<dbReference type="FunFam" id="2.70.150.10:FF:000026">
    <property type="entry name" value="Phospholipid-transporting ATPase"/>
    <property type="match status" value="1"/>
</dbReference>
<dbReference type="GO" id="GO:0005524">
    <property type="term" value="F:ATP binding"/>
    <property type="evidence" value="ECO:0007669"/>
    <property type="project" value="UniProtKB-UniRule"/>
</dbReference>
<evidence type="ECO:0000256" key="3">
    <source>
        <dbReference type="ARBA" id="ARBA00008109"/>
    </source>
</evidence>
<dbReference type="SUPFAM" id="SSF81660">
    <property type="entry name" value="Metal cation-transporting ATPase, ATP-binding domain N"/>
    <property type="match status" value="1"/>
</dbReference>
<evidence type="ECO:0000256" key="4">
    <source>
        <dbReference type="ARBA" id="ARBA00022692"/>
    </source>
</evidence>